<gene>
    <name evidence="2" type="ORF">XENOCAPTIV_024568</name>
</gene>
<comment type="caution">
    <text evidence="2">The sequence shown here is derived from an EMBL/GenBank/DDBJ whole genome shotgun (WGS) entry which is preliminary data.</text>
</comment>
<dbReference type="EMBL" id="JAHRIN010056182">
    <property type="protein sequence ID" value="MEQ2211029.1"/>
    <property type="molecule type" value="Genomic_DNA"/>
</dbReference>
<sequence>YQGLFSVQRPLRAKHGSCRAASRESSSAASRASSTCSTANRTEKHPHMRIKD</sequence>
<keyword evidence="3" id="KW-1185">Reference proteome</keyword>
<reference evidence="2 3" key="1">
    <citation type="submission" date="2021-06" db="EMBL/GenBank/DDBJ databases">
        <authorList>
            <person name="Palmer J.M."/>
        </authorList>
    </citation>
    <scope>NUCLEOTIDE SEQUENCE [LARGE SCALE GENOMIC DNA]</scope>
    <source>
        <strain evidence="2 3">XC_2019</strain>
        <tissue evidence="2">Muscle</tissue>
    </source>
</reference>
<evidence type="ECO:0000313" key="2">
    <source>
        <dbReference type="EMBL" id="MEQ2211029.1"/>
    </source>
</evidence>
<protein>
    <submittedName>
        <fullName evidence="2">Uncharacterized protein</fullName>
    </submittedName>
</protein>
<feature type="region of interest" description="Disordered" evidence="1">
    <location>
        <begin position="12"/>
        <end position="52"/>
    </location>
</feature>
<proteinExistence type="predicted"/>
<name>A0ABV0RS59_9TELE</name>
<accession>A0ABV0RS59</accession>
<feature type="compositionally biased region" description="Low complexity" evidence="1">
    <location>
        <begin position="18"/>
        <end position="39"/>
    </location>
</feature>
<dbReference type="Proteomes" id="UP001434883">
    <property type="component" value="Unassembled WGS sequence"/>
</dbReference>
<organism evidence="2 3">
    <name type="scientific">Xenoophorus captivus</name>
    <dbReference type="NCBI Taxonomy" id="1517983"/>
    <lineage>
        <taxon>Eukaryota</taxon>
        <taxon>Metazoa</taxon>
        <taxon>Chordata</taxon>
        <taxon>Craniata</taxon>
        <taxon>Vertebrata</taxon>
        <taxon>Euteleostomi</taxon>
        <taxon>Actinopterygii</taxon>
        <taxon>Neopterygii</taxon>
        <taxon>Teleostei</taxon>
        <taxon>Neoteleostei</taxon>
        <taxon>Acanthomorphata</taxon>
        <taxon>Ovalentaria</taxon>
        <taxon>Atherinomorphae</taxon>
        <taxon>Cyprinodontiformes</taxon>
        <taxon>Goodeidae</taxon>
        <taxon>Xenoophorus</taxon>
    </lineage>
</organism>
<feature type="compositionally biased region" description="Basic and acidic residues" evidence="1">
    <location>
        <begin position="41"/>
        <end position="52"/>
    </location>
</feature>
<feature type="non-terminal residue" evidence="2">
    <location>
        <position position="1"/>
    </location>
</feature>
<evidence type="ECO:0000313" key="3">
    <source>
        <dbReference type="Proteomes" id="UP001434883"/>
    </source>
</evidence>
<evidence type="ECO:0000256" key="1">
    <source>
        <dbReference type="SAM" id="MobiDB-lite"/>
    </source>
</evidence>